<evidence type="ECO:0000256" key="2">
    <source>
        <dbReference type="ARBA" id="ARBA00022980"/>
    </source>
</evidence>
<evidence type="ECO:0000313" key="6">
    <source>
        <dbReference type="EnsemblProtists" id="AAC35711"/>
    </source>
</evidence>
<dbReference type="EMBL" id="AF041468">
    <property type="status" value="NOT_ANNOTATED_CDS"/>
    <property type="molecule type" value="Genomic_DNA"/>
</dbReference>
<protein>
    <recommendedName>
        <fullName evidence="4">Large ribosomal subunit protein uL29c</fullName>
    </recommendedName>
    <alternativeName>
        <fullName evidence="5">50S ribosomal protein L29, chloroplastic</fullName>
    </alternativeName>
</protein>
<dbReference type="Pfam" id="PF00831">
    <property type="entry name" value="Ribosomal_L29"/>
    <property type="match status" value="1"/>
</dbReference>
<accession>A0A0C3SGC2</accession>
<dbReference type="GO" id="GO:0006412">
    <property type="term" value="P:translation"/>
    <property type="evidence" value="ECO:0007669"/>
    <property type="project" value="InterPro"/>
</dbReference>
<reference evidence="7" key="2">
    <citation type="submission" date="2012-11" db="EMBL/GenBank/DDBJ databases">
        <authorList>
            <person name="Kuo A."/>
            <person name="Curtis B.A."/>
            <person name="Tanifuji G."/>
            <person name="Burki F."/>
            <person name="Gruber A."/>
            <person name="Irimia M."/>
            <person name="Maruyama S."/>
            <person name="Arias M.C."/>
            <person name="Ball S.G."/>
            <person name="Gile G.H."/>
            <person name="Hirakawa Y."/>
            <person name="Hopkins J.F."/>
            <person name="Rensing S.A."/>
            <person name="Schmutz J."/>
            <person name="Symeonidi A."/>
            <person name="Elias M."/>
            <person name="Eveleigh R.J."/>
            <person name="Herman E.K."/>
            <person name="Klute M.J."/>
            <person name="Nakayama T."/>
            <person name="Obornik M."/>
            <person name="Reyes-Prieto A."/>
            <person name="Armbrust E.V."/>
            <person name="Aves S.J."/>
            <person name="Beiko R.G."/>
            <person name="Coutinho P."/>
            <person name="Dacks J.B."/>
            <person name="Durnford D.G."/>
            <person name="Fast N.M."/>
            <person name="Green B.R."/>
            <person name="Grisdale C."/>
            <person name="Hempe F."/>
            <person name="Henrissat B."/>
            <person name="Hoppner M.P."/>
            <person name="Ishida K.-I."/>
            <person name="Kim E."/>
            <person name="Koreny L."/>
            <person name="Kroth P.G."/>
            <person name="Liu Y."/>
            <person name="Malik S.-B."/>
            <person name="Maier U.G."/>
            <person name="McRose D."/>
            <person name="Mock T."/>
            <person name="Neilson J.A."/>
            <person name="Onodera N.T."/>
            <person name="Poole A.M."/>
            <person name="Pritham E.J."/>
            <person name="Richards T.A."/>
            <person name="Rocap G."/>
            <person name="Roy S.W."/>
            <person name="Sarai C."/>
            <person name="Schaack S."/>
            <person name="Shirato S."/>
            <person name="Slamovits C.H."/>
            <person name="Spencer D.F."/>
            <person name="Suzuki S."/>
            <person name="Worden A.Z."/>
            <person name="Zauner S."/>
            <person name="Barry K."/>
            <person name="Bell C."/>
            <person name="Bharti A.K."/>
            <person name="Crow J.A."/>
            <person name="Grimwood J."/>
            <person name="Kramer R."/>
            <person name="Lindquist E."/>
            <person name="Lucas S."/>
            <person name="Salamov A."/>
            <person name="McFadden G.I."/>
            <person name="Lane C.E."/>
            <person name="Keeling P.J."/>
            <person name="Gray M.W."/>
            <person name="Grigoriev I.V."/>
            <person name="Archibald J.M."/>
        </authorList>
    </citation>
    <scope>NUCLEOTIDE SEQUENCE</scope>
    <source>
        <strain evidence="7">CCMP2712</strain>
    </source>
</reference>
<evidence type="ECO:0000313" key="7">
    <source>
        <dbReference type="Proteomes" id="UP000011087"/>
    </source>
</evidence>
<dbReference type="OMA" id="HIFKHKR"/>
<dbReference type="NCBIfam" id="TIGR00012">
    <property type="entry name" value="L29"/>
    <property type="match status" value="1"/>
</dbReference>
<evidence type="ECO:0000256" key="4">
    <source>
        <dbReference type="ARBA" id="ARBA00040028"/>
    </source>
</evidence>
<evidence type="ECO:0000256" key="5">
    <source>
        <dbReference type="ARBA" id="ARBA00042960"/>
    </source>
</evidence>
<reference evidence="6" key="3">
    <citation type="submission" date="2015-06" db="UniProtKB">
        <authorList>
            <consortium name="EnsemblProtists"/>
        </authorList>
    </citation>
    <scope>IDENTIFICATION</scope>
</reference>
<dbReference type="GO" id="GO:0022625">
    <property type="term" value="C:cytosolic large ribosomal subunit"/>
    <property type="evidence" value="ECO:0007669"/>
    <property type="project" value="TreeGrafter"/>
</dbReference>
<dbReference type="PANTHER" id="PTHR10916">
    <property type="entry name" value="60S RIBOSOMAL PROTEIN L35/50S RIBOSOMAL PROTEIN L29"/>
    <property type="match status" value="1"/>
</dbReference>
<evidence type="ECO:0000256" key="1">
    <source>
        <dbReference type="ARBA" id="ARBA00009254"/>
    </source>
</evidence>
<dbReference type="InterPro" id="IPR050063">
    <property type="entry name" value="Ribosomal_protein_uL29"/>
</dbReference>
<keyword evidence="7" id="KW-1185">Reference proteome</keyword>
<proteinExistence type="inferred from homology"/>
<name>A0A0C3SGC2_GUITC</name>
<dbReference type="Proteomes" id="UP000011087">
    <property type="component" value="Unassembled WGS sequence"/>
</dbReference>
<dbReference type="InterPro" id="IPR001854">
    <property type="entry name" value="Ribosomal_uL29"/>
</dbReference>
<comment type="similarity">
    <text evidence="1">Belongs to the universal ribosomal protein uL29 family.</text>
</comment>
<dbReference type="SMR" id="A0A0C3SGC2"/>
<dbReference type="GO" id="GO:0003735">
    <property type="term" value="F:structural constituent of ribosome"/>
    <property type="evidence" value="ECO:0007669"/>
    <property type="project" value="InterPro"/>
</dbReference>
<keyword evidence="2" id="KW-0689">Ribosomal protein</keyword>
<dbReference type="EnsemblProtists" id="AAC35711">
    <property type="protein sequence ID" value="AAC35711"/>
    <property type="gene ID" value="EGPrGTG00000000072"/>
</dbReference>
<dbReference type="AlphaFoldDB" id="A0A0C3SGC2"/>
<dbReference type="CDD" id="cd00427">
    <property type="entry name" value="Ribosomal_L29_HIP"/>
    <property type="match status" value="1"/>
</dbReference>
<dbReference type="Gene3D" id="1.10.287.310">
    <property type="match status" value="1"/>
</dbReference>
<sequence length="65" mass="7624">MTTNLDSTQLEKLTDTDINDTVLKLKKELFELRLQKATRQEIKPHLFKQKKKLIAKLLTIKSKKS</sequence>
<keyword evidence="3" id="KW-0687">Ribonucleoprotein</keyword>
<dbReference type="SUPFAM" id="SSF46561">
    <property type="entry name" value="Ribosomal protein L29 (L29p)"/>
    <property type="match status" value="1"/>
</dbReference>
<dbReference type="InterPro" id="IPR036049">
    <property type="entry name" value="Ribosomal_uL29_sf"/>
</dbReference>
<dbReference type="PANTHER" id="PTHR10916:SF0">
    <property type="entry name" value="LARGE RIBOSOMAL SUBUNIT PROTEIN UL29C"/>
    <property type="match status" value="1"/>
</dbReference>
<organism evidence="6 7">
    <name type="scientific">Guillardia theta (strain CCMP2712)</name>
    <name type="common">Cryptophyte</name>
    <dbReference type="NCBI Taxonomy" id="905079"/>
    <lineage>
        <taxon>Eukaryota</taxon>
        <taxon>Cryptophyceae</taxon>
        <taxon>Pyrenomonadales</taxon>
        <taxon>Geminigeraceae</taxon>
        <taxon>Guillardia</taxon>
    </lineage>
</organism>
<evidence type="ECO:0000256" key="3">
    <source>
        <dbReference type="ARBA" id="ARBA00023274"/>
    </source>
</evidence>
<dbReference type="HAMAP" id="MF_00374">
    <property type="entry name" value="Ribosomal_uL29"/>
    <property type="match status" value="1"/>
</dbReference>
<reference evidence="7" key="1">
    <citation type="journal article" date="2012" name="Nature">
        <title>Algal genomes reveal evolutionary mosaicism and the fate of nucleomorphs.</title>
        <authorList>
            <consortium name="DOE Joint Genome Institute"/>
            <person name="Curtis B.A."/>
            <person name="Tanifuji G."/>
            <person name="Burki F."/>
            <person name="Gruber A."/>
            <person name="Irimia M."/>
            <person name="Maruyama S."/>
            <person name="Arias M.C."/>
            <person name="Ball S.G."/>
            <person name="Gile G.H."/>
            <person name="Hirakawa Y."/>
            <person name="Hopkins J.F."/>
            <person name="Kuo A."/>
            <person name="Rensing S.A."/>
            <person name="Schmutz J."/>
            <person name="Symeonidi A."/>
            <person name="Elias M."/>
            <person name="Eveleigh R.J."/>
            <person name="Herman E.K."/>
            <person name="Klute M.J."/>
            <person name="Nakayama T."/>
            <person name="Obornik M."/>
            <person name="Reyes-Prieto A."/>
            <person name="Armbrust E.V."/>
            <person name="Aves S.J."/>
            <person name="Beiko R.G."/>
            <person name="Coutinho P."/>
            <person name="Dacks J.B."/>
            <person name="Durnford D.G."/>
            <person name="Fast N.M."/>
            <person name="Green B.R."/>
            <person name="Grisdale C.J."/>
            <person name="Hempel F."/>
            <person name="Henrissat B."/>
            <person name="Hoppner M.P."/>
            <person name="Ishida K."/>
            <person name="Kim E."/>
            <person name="Koreny L."/>
            <person name="Kroth P.G."/>
            <person name="Liu Y."/>
            <person name="Malik S.B."/>
            <person name="Maier U.G."/>
            <person name="McRose D."/>
            <person name="Mock T."/>
            <person name="Neilson J.A."/>
            <person name="Onodera N.T."/>
            <person name="Poole A.M."/>
            <person name="Pritham E.J."/>
            <person name="Richards T.A."/>
            <person name="Rocap G."/>
            <person name="Roy S.W."/>
            <person name="Sarai C."/>
            <person name="Schaack S."/>
            <person name="Shirato S."/>
            <person name="Slamovits C.H."/>
            <person name="Spencer D.F."/>
            <person name="Suzuki S."/>
            <person name="Worden A.Z."/>
            <person name="Zauner S."/>
            <person name="Barry K."/>
            <person name="Bell C."/>
            <person name="Bharti A.K."/>
            <person name="Crow J.A."/>
            <person name="Grimwood J."/>
            <person name="Kramer R."/>
            <person name="Lindquist E."/>
            <person name="Lucas S."/>
            <person name="Salamov A."/>
            <person name="McFadden G.I."/>
            <person name="Lane C.E."/>
            <person name="Keeling P.J."/>
            <person name="Gray M.W."/>
            <person name="Grigoriev I.V."/>
            <person name="Archibald J.M."/>
        </authorList>
    </citation>
    <scope>NUCLEOTIDE SEQUENCE</scope>
    <source>
        <strain evidence="7">CCMP2712</strain>
    </source>
</reference>